<sequence>MLATPRCSPRCSPRRSSPSGRSHSIVSDLDLDDLALADLQLRHWGEQMLAEACRNSDPAAAEEKPDEPPRGGAQGEPDNSEPRAAERPVGCFTGVASLATGAAWHRPPLGGPCAQIEVASDSDGASDKLCMKAGSDEDICGTVVLKVTAETDVDTCRQALHRALVEVLAPAVGHSLHVNVRAGNEAAQDDVLGLSKSREHEFIFAAALPDPNDKASAVEVLRLEAAFGGARRLLPAIADACSWDGSLAVRLELRLPLHIEAACEEQPSVPRHLAEEPPSVPWHLA</sequence>
<protein>
    <submittedName>
        <fullName evidence="2">Uncharacterized protein</fullName>
    </submittedName>
</protein>
<feature type="region of interest" description="Disordered" evidence="1">
    <location>
        <begin position="1"/>
        <end position="27"/>
    </location>
</feature>
<dbReference type="EMBL" id="HBGE01052726">
    <property type="protein sequence ID" value="CAD9151061.1"/>
    <property type="molecule type" value="Transcribed_RNA"/>
</dbReference>
<feature type="region of interest" description="Disordered" evidence="1">
    <location>
        <begin position="266"/>
        <end position="285"/>
    </location>
</feature>
<dbReference type="AlphaFoldDB" id="A0A7S1QYD3"/>
<evidence type="ECO:0000256" key="1">
    <source>
        <dbReference type="SAM" id="MobiDB-lite"/>
    </source>
</evidence>
<name>A0A7S1QYD3_ALECA</name>
<feature type="region of interest" description="Disordered" evidence="1">
    <location>
        <begin position="52"/>
        <end position="86"/>
    </location>
</feature>
<evidence type="ECO:0000313" key="2">
    <source>
        <dbReference type="EMBL" id="CAD9151061.1"/>
    </source>
</evidence>
<reference evidence="2" key="1">
    <citation type="submission" date="2021-01" db="EMBL/GenBank/DDBJ databases">
        <authorList>
            <person name="Corre E."/>
            <person name="Pelletier E."/>
            <person name="Niang G."/>
            <person name="Scheremetjew M."/>
            <person name="Finn R."/>
            <person name="Kale V."/>
            <person name="Holt S."/>
            <person name="Cochrane G."/>
            <person name="Meng A."/>
            <person name="Brown T."/>
            <person name="Cohen L."/>
        </authorList>
    </citation>
    <scope>NUCLEOTIDE SEQUENCE</scope>
    <source>
        <strain evidence="2">OF101</strain>
    </source>
</reference>
<proteinExistence type="predicted"/>
<organism evidence="2">
    <name type="scientific">Alexandrium catenella</name>
    <name type="common">Red tide dinoflagellate</name>
    <name type="synonym">Gonyaulax catenella</name>
    <dbReference type="NCBI Taxonomy" id="2925"/>
    <lineage>
        <taxon>Eukaryota</taxon>
        <taxon>Sar</taxon>
        <taxon>Alveolata</taxon>
        <taxon>Dinophyceae</taxon>
        <taxon>Gonyaulacales</taxon>
        <taxon>Pyrocystaceae</taxon>
        <taxon>Alexandrium</taxon>
    </lineage>
</organism>
<feature type="compositionally biased region" description="Low complexity" evidence="1">
    <location>
        <begin position="1"/>
        <end position="22"/>
    </location>
</feature>
<gene>
    <name evidence="2" type="ORF">ACAT0790_LOCUS31812</name>
</gene>
<accession>A0A7S1QYD3</accession>